<dbReference type="Pfam" id="PF13416">
    <property type="entry name" value="SBP_bac_8"/>
    <property type="match status" value="1"/>
</dbReference>
<comment type="caution">
    <text evidence="2">The sequence shown here is derived from an EMBL/GenBank/DDBJ whole genome shotgun (WGS) entry which is preliminary data.</text>
</comment>
<accession>A0A0C2VVH5</accession>
<feature type="chain" id="PRO_5038937194" evidence="1">
    <location>
        <begin position="23"/>
        <end position="978"/>
    </location>
</feature>
<sequence length="978" mass="110791">MKRKWFVGLAILLLLTSHSAVVSGEEGQGEGLADQLIEDSYQDVLLQWQQEGQQRTEGVEIPLAAADWTLQGAELADANNSNGYDGETVKLERDQQMTVEVEAEESGLYQIQFDYYIMSDPILPVEVAVEVNGEYPYYESRRVSFLSKWMNDPDHPGPDENGDERIPKKVAIPQWSNVFAEDASHLYDEPLLYLLEEGTNTITISGLRGEVLLGDITLRSPEKLPAYSDYITGVEDSTSGTGLETIEAEDFTHLNSSYIRPEALNDANVVPYELGNRLLNVINADSWSESGQEMTWEMTAPKAGLYAVSLKVKQNKGTGGPVFRTLKINGEVPFEEVRSYRIPHSSDWQNVAFQSEEDEPYLFYLNEGVNELTLEASSAPYQPTVHEISNIMSEIDELALSVRKLTGNQQDRSRSWEITEYLPEVEEQLTGWADRLSELGENVQSMTNGQSESKEYASLSLSEEKLRGLAADPNEVPNRMTELSEGSNSVSQLLANLMIDMTATPLSVDRLYVHGEGESLPDAKLSWWGSMREGVKSFFASFTQETLATSETDEETLNVWVNRPRQYVELMQTMVDETFTEETGIKVKFSLMPDEQKLILASSAGTQPDLALGVSNWLPYEMGIRGAVEDLRQFDDFAEYSDQFSPGAFLPMMIDDAVYGLPETQDFFVQFYRKDILNELNTPVPDTWDDVVEILPELQRYGMNYYTPISGAIGFKPFQTTAPYIYQFQGDVYAEDGMSTAIDEEEALNAVTFMTDLNTIYSMPLQVPNFYNHFRYSTLPIGISSFTTYVQLTSAAPEIAGWWDIGLHPGVENEEGEVERWATGSGQSDMIFKGTDQPDESWELLKWWMSTETQTEFASTLQILYGPEYMWNTANLDAFKDLPWPEEHKEIILEQWEYLKEVPKIPGAYLVERELSNIWNRIVFDGENPRSAIDDSIIAIDREITRKMEEFDYVENGETVKPYRVPTIEMVESWGEEE</sequence>
<dbReference type="Proteomes" id="UP000031972">
    <property type="component" value="Unassembled WGS sequence"/>
</dbReference>
<dbReference type="SUPFAM" id="SSF53850">
    <property type="entry name" value="Periplasmic binding protein-like II"/>
    <property type="match status" value="1"/>
</dbReference>
<dbReference type="PANTHER" id="PTHR43649">
    <property type="entry name" value="ARABINOSE-BINDING PROTEIN-RELATED"/>
    <property type="match status" value="1"/>
</dbReference>
<dbReference type="Gene3D" id="2.60.120.260">
    <property type="entry name" value="Galactose-binding domain-like"/>
    <property type="match status" value="1"/>
</dbReference>
<evidence type="ECO:0000256" key="1">
    <source>
        <dbReference type="SAM" id="SignalP"/>
    </source>
</evidence>
<organism evidence="2 3">
    <name type="scientific">Jeotgalibacillus campisalis</name>
    <dbReference type="NCBI Taxonomy" id="220754"/>
    <lineage>
        <taxon>Bacteria</taxon>
        <taxon>Bacillati</taxon>
        <taxon>Bacillota</taxon>
        <taxon>Bacilli</taxon>
        <taxon>Bacillales</taxon>
        <taxon>Caryophanaceae</taxon>
        <taxon>Jeotgalibacillus</taxon>
    </lineage>
</organism>
<keyword evidence="1" id="KW-0732">Signal</keyword>
<reference evidence="2 3" key="1">
    <citation type="submission" date="2015-01" db="EMBL/GenBank/DDBJ databases">
        <title>Jeotgalibacillus campisalis genome sequencing.</title>
        <authorList>
            <person name="Goh K.M."/>
            <person name="Chan K.-G."/>
            <person name="Yaakop A.S."/>
            <person name="Ee R."/>
            <person name="Gan H.M."/>
            <person name="Chan C.S."/>
        </authorList>
    </citation>
    <scope>NUCLEOTIDE SEQUENCE [LARGE SCALE GENOMIC DNA]</scope>
    <source>
        <strain evidence="2 3">SF-57</strain>
    </source>
</reference>
<evidence type="ECO:0000313" key="3">
    <source>
        <dbReference type="Proteomes" id="UP000031972"/>
    </source>
</evidence>
<name>A0A0C2VVH5_9BACL</name>
<dbReference type="InterPro" id="IPR050490">
    <property type="entry name" value="Bact_solute-bd_prot1"/>
</dbReference>
<gene>
    <name evidence="2" type="ORF">KR50_02360</name>
</gene>
<keyword evidence="3" id="KW-1185">Reference proteome</keyword>
<proteinExistence type="predicted"/>
<dbReference type="EMBL" id="JXRR01000001">
    <property type="protein sequence ID" value="KIL52907.1"/>
    <property type="molecule type" value="Genomic_DNA"/>
</dbReference>
<dbReference type="AlphaFoldDB" id="A0A0C2VVH5"/>
<protein>
    <submittedName>
        <fullName evidence="2">Extracellular solute-binding protein family 1</fullName>
    </submittedName>
</protein>
<feature type="signal peptide" evidence="1">
    <location>
        <begin position="1"/>
        <end position="22"/>
    </location>
</feature>
<dbReference type="RefSeq" id="WP_041053760.1">
    <property type="nucleotide sequence ID" value="NZ_JXRR01000001.1"/>
</dbReference>
<dbReference type="InterPro" id="IPR006059">
    <property type="entry name" value="SBP"/>
</dbReference>
<dbReference type="OrthoDB" id="383574at2"/>
<dbReference type="PANTHER" id="PTHR43649:SF27">
    <property type="entry name" value="EXTRACELLULAR SOLUTE-BINDING PROTEIN FAMILY 1"/>
    <property type="match status" value="1"/>
</dbReference>
<dbReference type="PATRIC" id="fig|220754.4.peg.239"/>
<evidence type="ECO:0000313" key="2">
    <source>
        <dbReference type="EMBL" id="KIL52907.1"/>
    </source>
</evidence>
<dbReference type="Gene3D" id="3.40.190.10">
    <property type="entry name" value="Periplasmic binding protein-like II"/>
    <property type="match status" value="2"/>
</dbReference>